<proteinExistence type="predicted"/>
<dbReference type="Proteomes" id="UP000059680">
    <property type="component" value="Chromosome 2"/>
</dbReference>
<dbReference type="AlphaFoldDB" id="A0A0P0VPN4"/>
<accession>A0A0P0VPN4</accession>
<keyword evidence="2" id="KW-1185">Reference proteome</keyword>
<dbReference type="PaxDb" id="39947-A0A0P0VPN4"/>
<evidence type="ECO:0000313" key="2">
    <source>
        <dbReference type="Proteomes" id="UP000059680"/>
    </source>
</evidence>
<reference evidence="1 2" key="2">
    <citation type="journal article" date="2013" name="Plant Cell Physiol.">
        <title>Rice Annotation Project Database (RAP-DB): an integrative and interactive database for rice genomics.</title>
        <authorList>
            <person name="Sakai H."/>
            <person name="Lee S.S."/>
            <person name="Tanaka T."/>
            <person name="Numa H."/>
            <person name="Kim J."/>
            <person name="Kawahara Y."/>
            <person name="Wakimoto H."/>
            <person name="Yang C.C."/>
            <person name="Iwamoto M."/>
            <person name="Abe T."/>
            <person name="Yamada Y."/>
            <person name="Muto A."/>
            <person name="Inokuchi H."/>
            <person name="Ikemura T."/>
            <person name="Matsumoto T."/>
            <person name="Sasaki T."/>
            <person name="Itoh T."/>
        </authorList>
    </citation>
    <scope>NUCLEOTIDE SEQUENCE [LARGE SCALE GENOMIC DNA]</scope>
    <source>
        <strain evidence="2">cv. Nipponbare</strain>
    </source>
</reference>
<reference evidence="2" key="1">
    <citation type="journal article" date="2005" name="Nature">
        <title>The map-based sequence of the rice genome.</title>
        <authorList>
            <consortium name="International rice genome sequencing project (IRGSP)"/>
            <person name="Matsumoto T."/>
            <person name="Wu J."/>
            <person name="Kanamori H."/>
            <person name="Katayose Y."/>
            <person name="Fujisawa M."/>
            <person name="Namiki N."/>
            <person name="Mizuno H."/>
            <person name="Yamamoto K."/>
            <person name="Antonio B.A."/>
            <person name="Baba T."/>
            <person name="Sakata K."/>
            <person name="Nagamura Y."/>
            <person name="Aoki H."/>
            <person name="Arikawa K."/>
            <person name="Arita K."/>
            <person name="Bito T."/>
            <person name="Chiden Y."/>
            <person name="Fujitsuka N."/>
            <person name="Fukunaka R."/>
            <person name="Hamada M."/>
            <person name="Harada C."/>
            <person name="Hayashi A."/>
            <person name="Hijishita S."/>
            <person name="Honda M."/>
            <person name="Hosokawa S."/>
            <person name="Ichikawa Y."/>
            <person name="Idonuma A."/>
            <person name="Iijima M."/>
            <person name="Ikeda M."/>
            <person name="Ikeno M."/>
            <person name="Ito K."/>
            <person name="Ito S."/>
            <person name="Ito T."/>
            <person name="Ito Y."/>
            <person name="Ito Y."/>
            <person name="Iwabuchi A."/>
            <person name="Kamiya K."/>
            <person name="Karasawa W."/>
            <person name="Kurita K."/>
            <person name="Katagiri S."/>
            <person name="Kikuta A."/>
            <person name="Kobayashi H."/>
            <person name="Kobayashi N."/>
            <person name="Machita K."/>
            <person name="Maehara T."/>
            <person name="Masukawa M."/>
            <person name="Mizubayashi T."/>
            <person name="Mukai Y."/>
            <person name="Nagasaki H."/>
            <person name="Nagata Y."/>
            <person name="Naito S."/>
            <person name="Nakashima M."/>
            <person name="Nakama Y."/>
            <person name="Nakamichi Y."/>
            <person name="Nakamura M."/>
            <person name="Meguro A."/>
            <person name="Negishi M."/>
            <person name="Ohta I."/>
            <person name="Ohta T."/>
            <person name="Okamoto M."/>
            <person name="Ono N."/>
            <person name="Saji S."/>
            <person name="Sakaguchi M."/>
            <person name="Sakai K."/>
            <person name="Shibata M."/>
            <person name="Shimokawa T."/>
            <person name="Song J."/>
            <person name="Takazaki Y."/>
            <person name="Terasawa K."/>
            <person name="Tsugane M."/>
            <person name="Tsuji K."/>
            <person name="Ueda S."/>
            <person name="Waki K."/>
            <person name="Yamagata H."/>
            <person name="Yamamoto M."/>
            <person name="Yamamoto S."/>
            <person name="Yamane H."/>
            <person name="Yoshiki S."/>
            <person name="Yoshihara R."/>
            <person name="Yukawa K."/>
            <person name="Zhong H."/>
            <person name="Yano M."/>
            <person name="Yuan Q."/>
            <person name="Ouyang S."/>
            <person name="Liu J."/>
            <person name="Jones K.M."/>
            <person name="Gansberger K."/>
            <person name="Moffat K."/>
            <person name="Hill J."/>
            <person name="Bera J."/>
            <person name="Fadrosh D."/>
            <person name="Jin S."/>
            <person name="Johri S."/>
            <person name="Kim M."/>
            <person name="Overton L."/>
            <person name="Reardon M."/>
            <person name="Tsitrin T."/>
            <person name="Vuong H."/>
            <person name="Weaver B."/>
            <person name="Ciecko A."/>
            <person name="Tallon L."/>
            <person name="Jackson J."/>
            <person name="Pai G."/>
            <person name="Aken S.V."/>
            <person name="Utterback T."/>
            <person name="Reidmuller S."/>
            <person name="Feldblyum T."/>
            <person name="Hsiao J."/>
            <person name="Zismann V."/>
            <person name="Iobst S."/>
            <person name="de Vazeille A.R."/>
            <person name="Buell C.R."/>
            <person name="Ying K."/>
            <person name="Li Y."/>
            <person name="Lu T."/>
            <person name="Huang Y."/>
            <person name="Zhao Q."/>
            <person name="Feng Q."/>
            <person name="Zhang L."/>
            <person name="Zhu J."/>
            <person name="Weng Q."/>
            <person name="Mu J."/>
            <person name="Lu Y."/>
            <person name="Fan D."/>
            <person name="Liu Y."/>
            <person name="Guan J."/>
            <person name="Zhang Y."/>
            <person name="Yu S."/>
            <person name="Liu X."/>
            <person name="Zhang Y."/>
            <person name="Hong G."/>
            <person name="Han B."/>
            <person name="Choisne N."/>
            <person name="Demange N."/>
            <person name="Orjeda G."/>
            <person name="Samain S."/>
            <person name="Cattolico L."/>
            <person name="Pelletier E."/>
            <person name="Couloux A."/>
            <person name="Segurens B."/>
            <person name="Wincker P."/>
            <person name="D'Hont A."/>
            <person name="Scarpelli C."/>
            <person name="Weissenbach J."/>
            <person name="Salanoubat M."/>
            <person name="Quetier F."/>
            <person name="Yu Y."/>
            <person name="Kim H.R."/>
            <person name="Rambo T."/>
            <person name="Currie J."/>
            <person name="Collura K."/>
            <person name="Luo M."/>
            <person name="Yang T."/>
            <person name="Ammiraju J.S.S."/>
            <person name="Engler F."/>
            <person name="Soderlund C."/>
            <person name="Wing R.A."/>
            <person name="Palmer L.E."/>
            <person name="de la Bastide M."/>
            <person name="Spiegel L."/>
            <person name="Nascimento L."/>
            <person name="Zutavern T."/>
            <person name="O'Shaughnessy A."/>
            <person name="Dike S."/>
            <person name="Dedhia N."/>
            <person name="Preston R."/>
            <person name="Balija V."/>
            <person name="McCombie W.R."/>
            <person name="Chow T."/>
            <person name="Chen H."/>
            <person name="Chung M."/>
            <person name="Chen C."/>
            <person name="Shaw J."/>
            <person name="Wu H."/>
            <person name="Hsiao K."/>
            <person name="Chao Y."/>
            <person name="Chu M."/>
            <person name="Cheng C."/>
            <person name="Hour A."/>
            <person name="Lee P."/>
            <person name="Lin S."/>
            <person name="Lin Y."/>
            <person name="Liou J."/>
            <person name="Liu S."/>
            <person name="Hsing Y."/>
            <person name="Raghuvanshi S."/>
            <person name="Mohanty A."/>
            <person name="Bharti A.K."/>
            <person name="Gaur A."/>
            <person name="Gupta V."/>
            <person name="Kumar D."/>
            <person name="Ravi V."/>
            <person name="Vij S."/>
            <person name="Kapur A."/>
            <person name="Khurana P."/>
            <person name="Khurana P."/>
            <person name="Khurana J.P."/>
            <person name="Tyagi A.K."/>
            <person name="Gaikwad K."/>
            <person name="Singh A."/>
            <person name="Dalal V."/>
            <person name="Srivastava S."/>
            <person name="Dixit A."/>
            <person name="Pal A.K."/>
            <person name="Ghazi I.A."/>
            <person name="Yadav M."/>
            <person name="Pandit A."/>
            <person name="Bhargava A."/>
            <person name="Sureshbabu K."/>
            <person name="Batra K."/>
            <person name="Sharma T.R."/>
            <person name="Mohapatra T."/>
            <person name="Singh N.K."/>
            <person name="Messing J."/>
            <person name="Nelson A.B."/>
            <person name="Fuks G."/>
            <person name="Kavchok S."/>
            <person name="Keizer G."/>
            <person name="Linton E."/>
            <person name="Llaca V."/>
            <person name="Song R."/>
            <person name="Tanyolac B."/>
            <person name="Young S."/>
            <person name="Ho-Il K."/>
            <person name="Hahn J.H."/>
            <person name="Sangsakoo G."/>
            <person name="Vanavichit A."/>
            <person name="de Mattos Luiz.A.T."/>
            <person name="Zimmer P.D."/>
            <person name="Malone G."/>
            <person name="Dellagostin O."/>
            <person name="de Oliveira A.C."/>
            <person name="Bevan M."/>
            <person name="Bancroft I."/>
            <person name="Minx P."/>
            <person name="Cordum H."/>
            <person name="Wilson R."/>
            <person name="Cheng Z."/>
            <person name="Jin W."/>
            <person name="Jiang J."/>
            <person name="Leong S.A."/>
            <person name="Iwama H."/>
            <person name="Gojobori T."/>
            <person name="Itoh T."/>
            <person name="Niimura Y."/>
            <person name="Fujii Y."/>
            <person name="Habara T."/>
            <person name="Sakai H."/>
            <person name="Sato Y."/>
            <person name="Wilson G."/>
            <person name="Kumar K."/>
            <person name="McCouch S."/>
            <person name="Juretic N."/>
            <person name="Hoen D."/>
            <person name="Wright S."/>
            <person name="Bruskiewich R."/>
            <person name="Bureau T."/>
            <person name="Miyao A."/>
            <person name="Hirochika H."/>
            <person name="Nishikawa T."/>
            <person name="Kadowaki K."/>
            <person name="Sugiura M."/>
            <person name="Burr B."/>
            <person name="Sasaki T."/>
        </authorList>
    </citation>
    <scope>NUCLEOTIDE SEQUENCE [LARGE SCALE GENOMIC DNA]</scope>
    <source>
        <strain evidence="2">cv. Nipponbare</strain>
    </source>
</reference>
<dbReference type="Gramene" id="Os02t0756850-01">
    <property type="protein sequence ID" value="Os02t0756850-01"/>
    <property type="gene ID" value="Os02g0756850"/>
</dbReference>
<evidence type="ECO:0000313" key="1">
    <source>
        <dbReference type="EMBL" id="BAS80999.1"/>
    </source>
</evidence>
<dbReference type="InParanoid" id="A0A0P0VPN4"/>
<name>A0A0P0VPN4_ORYSJ</name>
<dbReference type="EMBL" id="AP014958">
    <property type="protein sequence ID" value="BAS80999.1"/>
    <property type="molecule type" value="Genomic_DNA"/>
</dbReference>
<protein>
    <submittedName>
        <fullName evidence="1">Os02g0756850 protein</fullName>
    </submittedName>
</protein>
<reference evidence="1 2" key="3">
    <citation type="journal article" date="2013" name="Rice">
        <title>Improvement of the Oryza sativa Nipponbare reference genome using next generation sequence and optical map data.</title>
        <authorList>
            <person name="Kawahara Y."/>
            <person name="de la Bastide M."/>
            <person name="Hamilton J.P."/>
            <person name="Kanamori H."/>
            <person name="McCombie W.R."/>
            <person name="Ouyang S."/>
            <person name="Schwartz D.C."/>
            <person name="Tanaka T."/>
            <person name="Wu J."/>
            <person name="Zhou S."/>
            <person name="Childs K.L."/>
            <person name="Davidson R.M."/>
            <person name="Lin H."/>
            <person name="Quesada-Ocampo L."/>
            <person name="Vaillancourt B."/>
            <person name="Sakai H."/>
            <person name="Lee S.S."/>
            <person name="Kim J."/>
            <person name="Numa H."/>
            <person name="Itoh T."/>
            <person name="Buell C.R."/>
            <person name="Matsumoto T."/>
        </authorList>
    </citation>
    <scope>NUCLEOTIDE SEQUENCE [LARGE SCALE GENOMIC DNA]</scope>
    <source>
        <strain evidence="2">cv. Nipponbare</strain>
    </source>
</reference>
<organism evidence="1 2">
    <name type="scientific">Oryza sativa subsp. japonica</name>
    <name type="common">Rice</name>
    <dbReference type="NCBI Taxonomy" id="39947"/>
    <lineage>
        <taxon>Eukaryota</taxon>
        <taxon>Viridiplantae</taxon>
        <taxon>Streptophyta</taxon>
        <taxon>Embryophyta</taxon>
        <taxon>Tracheophyta</taxon>
        <taxon>Spermatophyta</taxon>
        <taxon>Magnoliopsida</taxon>
        <taxon>Liliopsida</taxon>
        <taxon>Poales</taxon>
        <taxon>Poaceae</taxon>
        <taxon>BOP clade</taxon>
        <taxon>Oryzoideae</taxon>
        <taxon>Oryzeae</taxon>
        <taxon>Oryzinae</taxon>
        <taxon>Oryza</taxon>
        <taxon>Oryza sativa</taxon>
    </lineage>
</organism>
<sequence length="184" mass="19750">MQNPSTDTSCAVRTSAIPPFLGLALAASAGSWDSLRLFPSEHWSSVSWPASLTCVVILPPPPPFLPCAAALDRYSWLMVFHHCDTDGVGAGEATVSKRRKSETTAFCAGVKRPYQTTDTGMSPRNTVPLWYVSCSLGGGLYSSMSLLAPAEGCAEHSSSTETSTIAAWLMWWTVQTLRSEAMIS</sequence>
<gene>
    <name evidence="1" type="ordered locus">Os02g0756850</name>
    <name evidence="1" type="ORF">OSNPB_020756850</name>
</gene>